<reference evidence="2 3" key="1">
    <citation type="submission" date="2016-11" db="EMBL/GenBank/DDBJ databases">
        <title>Actinomyces gypaetusis sp. nov. isolated from the vulture Gypaetus barbatus in Qinghai Tibet Plateau China.</title>
        <authorList>
            <person name="Meng X."/>
        </authorList>
    </citation>
    <scope>NUCLEOTIDE SEQUENCE [LARGE SCALE GENOMIC DNA]</scope>
    <source>
        <strain evidence="2 3">VUL4_2</strain>
    </source>
</reference>
<accession>A0A1Q5PPS5</accession>
<feature type="transmembrane region" description="Helical" evidence="1">
    <location>
        <begin position="178"/>
        <end position="197"/>
    </location>
</feature>
<sequence length="202" mass="23123">MITLNTIATFVKARQIKYLPLASLLATLVLFSAPNWPTALTFLPQRSIIYANLLSFICGSLITPYFQPLNPELENLAPIRSYRKLKLSWFFLANLIFISLTASLSIFYYQSPELLWVFSRNLLLGTSLTILWATLFWPRFAWFPNILLGILMWLGGTYNQEANAHIWAIPLLPADSLWALLVFTVILMVSLNVYVFTEPKND</sequence>
<feature type="transmembrane region" description="Helical" evidence="1">
    <location>
        <begin position="140"/>
        <end position="158"/>
    </location>
</feature>
<proteinExistence type="predicted"/>
<dbReference type="AlphaFoldDB" id="A0A1Q5PPS5"/>
<dbReference type="STRING" id="1921764.BSR28_02155"/>
<name>A0A1Q5PPS5_9ACTO</name>
<dbReference type="Proteomes" id="UP000186785">
    <property type="component" value="Unassembled WGS sequence"/>
</dbReference>
<evidence type="ECO:0000313" key="3">
    <source>
        <dbReference type="Proteomes" id="UP000186785"/>
    </source>
</evidence>
<keyword evidence="1" id="KW-0812">Transmembrane</keyword>
<feature type="transmembrane region" description="Helical" evidence="1">
    <location>
        <begin position="48"/>
        <end position="66"/>
    </location>
</feature>
<gene>
    <name evidence="2" type="ORF">BSR29_00325</name>
</gene>
<feature type="transmembrane region" description="Helical" evidence="1">
    <location>
        <begin position="18"/>
        <end position="36"/>
    </location>
</feature>
<evidence type="ECO:0000313" key="2">
    <source>
        <dbReference type="EMBL" id="OKL49450.1"/>
    </source>
</evidence>
<keyword evidence="1" id="KW-1133">Transmembrane helix</keyword>
<protein>
    <submittedName>
        <fullName evidence="2">Uncharacterized protein</fullName>
    </submittedName>
</protein>
<comment type="caution">
    <text evidence="2">The sequence shown here is derived from an EMBL/GenBank/DDBJ whole genome shotgun (WGS) entry which is preliminary data.</text>
</comment>
<keyword evidence="1" id="KW-0472">Membrane</keyword>
<dbReference type="EMBL" id="MQSV01000001">
    <property type="protein sequence ID" value="OKL49450.1"/>
    <property type="molecule type" value="Genomic_DNA"/>
</dbReference>
<keyword evidence="3" id="KW-1185">Reference proteome</keyword>
<dbReference type="RefSeq" id="WP_073713218.1">
    <property type="nucleotide sequence ID" value="NZ_MQSU01000001.1"/>
</dbReference>
<feature type="transmembrane region" description="Helical" evidence="1">
    <location>
        <begin position="114"/>
        <end position="133"/>
    </location>
</feature>
<evidence type="ECO:0000256" key="1">
    <source>
        <dbReference type="SAM" id="Phobius"/>
    </source>
</evidence>
<feature type="transmembrane region" description="Helical" evidence="1">
    <location>
        <begin position="87"/>
        <end position="108"/>
    </location>
</feature>
<organism evidence="2 3">
    <name type="scientific">Boudabousia liubingyangii</name>
    <dbReference type="NCBI Taxonomy" id="1921764"/>
    <lineage>
        <taxon>Bacteria</taxon>
        <taxon>Bacillati</taxon>
        <taxon>Actinomycetota</taxon>
        <taxon>Actinomycetes</taxon>
        <taxon>Actinomycetales</taxon>
        <taxon>Actinomycetaceae</taxon>
        <taxon>Boudabousia</taxon>
    </lineage>
</organism>